<evidence type="ECO:0000256" key="1">
    <source>
        <dbReference type="SAM" id="SignalP"/>
    </source>
</evidence>
<dbReference type="Gene3D" id="2.40.160.60">
    <property type="entry name" value="Outer membrane protein transport protein (OMPP1/FadL/TodX)"/>
    <property type="match status" value="1"/>
</dbReference>
<dbReference type="AlphaFoldDB" id="A0A523VUU7"/>
<dbReference type="NCBIfam" id="NF033709">
    <property type="entry name" value="PorV_fam"/>
    <property type="match status" value="1"/>
</dbReference>
<organism evidence="2 3">
    <name type="scientific">Aerophobetes bacterium</name>
    <dbReference type="NCBI Taxonomy" id="2030807"/>
    <lineage>
        <taxon>Bacteria</taxon>
        <taxon>Candidatus Aerophobota</taxon>
    </lineage>
</organism>
<accession>A0A523VUU7</accession>
<evidence type="ECO:0000313" key="3">
    <source>
        <dbReference type="Proteomes" id="UP000319130"/>
    </source>
</evidence>
<dbReference type="Proteomes" id="UP000319130">
    <property type="component" value="Unassembled WGS sequence"/>
</dbReference>
<proteinExistence type="predicted"/>
<feature type="chain" id="PRO_5022055292" evidence="1">
    <location>
        <begin position="23"/>
        <end position="152"/>
    </location>
</feature>
<evidence type="ECO:0000313" key="2">
    <source>
        <dbReference type="EMBL" id="TET58524.1"/>
    </source>
</evidence>
<protein>
    <submittedName>
        <fullName evidence="2">PorV/PorQ family protein</fullName>
    </submittedName>
</protein>
<name>A0A523VUU7_UNCAE</name>
<feature type="signal peptide" evidence="1">
    <location>
        <begin position="1"/>
        <end position="22"/>
    </location>
</feature>
<keyword evidence="1" id="KW-0732">Signal</keyword>
<sequence>MRKALASILILGVLMLSSICHANGPGTTAASFLEIGIGARPTAMGDAYTALSSDGTSLYWNPAGLTYLKTREISAAYNSWFGGIRQGYLSFALPLSHGCVALGTNYVDMGKIDGRDEMGNPTGDFTCSDTHVFFGYANRFKNISWGVTVGEL</sequence>
<gene>
    <name evidence="2" type="ORF">E3J48_08805</name>
</gene>
<reference evidence="2 3" key="1">
    <citation type="submission" date="2019-03" db="EMBL/GenBank/DDBJ databases">
        <title>Metabolic potential of uncultured bacteria and archaea associated with petroleum seepage in deep-sea sediments.</title>
        <authorList>
            <person name="Dong X."/>
            <person name="Hubert C."/>
        </authorList>
    </citation>
    <scope>NUCLEOTIDE SEQUENCE [LARGE SCALE GENOMIC DNA]</scope>
    <source>
        <strain evidence="2">E29_bin52</strain>
    </source>
</reference>
<comment type="caution">
    <text evidence="2">The sequence shown here is derived from an EMBL/GenBank/DDBJ whole genome shotgun (WGS) entry which is preliminary data.</text>
</comment>
<dbReference type="EMBL" id="SOIZ01000409">
    <property type="protein sequence ID" value="TET58524.1"/>
    <property type="molecule type" value="Genomic_DNA"/>
</dbReference>